<organism evidence="1 2">
    <name type="scientific">Mycena alexandri</name>
    <dbReference type="NCBI Taxonomy" id="1745969"/>
    <lineage>
        <taxon>Eukaryota</taxon>
        <taxon>Fungi</taxon>
        <taxon>Dikarya</taxon>
        <taxon>Basidiomycota</taxon>
        <taxon>Agaricomycotina</taxon>
        <taxon>Agaricomycetes</taxon>
        <taxon>Agaricomycetidae</taxon>
        <taxon>Agaricales</taxon>
        <taxon>Marasmiineae</taxon>
        <taxon>Mycenaceae</taxon>
        <taxon>Mycena</taxon>
    </lineage>
</organism>
<reference evidence="1" key="1">
    <citation type="submission" date="2023-03" db="EMBL/GenBank/DDBJ databases">
        <title>Massive genome expansion in bonnet fungi (Mycena s.s.) driven by repeated elements and novel gene families across ecological guilds.</title>
        <authorList>
            <consortium name="Lawrence Berkeley National Laboratory"/>
            <person name="Harder C.B."/>
            <person name="Miyauchi S."/>
            <person name="Viragh M."/>
            <person name="Kuo A."/>
            <person name="Thoen E."/>
            <person name="Andreopoulos B."/>
            <person name="Lu D."/>
            <person name="Skrede I."/>
            <person name="Drula E."/>
            <person name="Henrissat B."/>
            <person name="Morin E."/>
            <person name="Kohler A."/>
            <person name="Barry K."/>
            <person name="LaButti K."/>
            <person name="Morin E."/>
            <person name="Salamov A."/>
            <person name="Lipzen A."/>
            <person name="Mereny Z."/>
            <person name="Hegedus B."/>
            <person name="Baldrian P."/>
            <person name="Stursova M."/>
            <person name="Weitz H."/>
            <person name="Taylor A."/>
            <person name="Grigoriev I.V."/>
            <person name="Nagy L.G."/>
            <person name="Martin F."/>
            <person name="Kauserud H."/>
        </authorList>
    </citation>
    <scope>NUCLEOTIDE SEQUENCE</scope>
    <source>
        <strain evidence="1">CBHHK200</strain>
    </source>
</reference>
<dbReference type="AlphaFoldDB" id="A0AAD6SK85"/>
<name>A0AAD6SK85_9AGAR</name>
<evidence type="ECO:0000313" key="2">
    <source>
        <dbReference type="Proteomes" id="UP001218188"/>
    </source>
</evidence>
<gene>
    <name evidence="1" type="ORF">C8F04DRAFT_1119831</name>
</gene>
<dbReference type="EMBL" id="JARJCM010000113">
    <property type="protein sequence ID" value="KAJ7028376.1"/>
    <property type="molecule type" value="Genomic_DNA"/>
</dbReference>
<dbReference type="Proteomes" id="UP001218188">
    <property type="component" value="Unassembled WGS sequence"/>
</dbReference>
<keyword evidence="2" id="KW-1185">Reference proteome</keyword>
<evidence type="ECO:0000313" key="1">
    <source>
        <dbReference type="EMBL" id="KAJ7028376.1"/>
    </source>
</evidence>
<accession>A0AAD6SK85</accession>
<protein>
    <submittedName>
        <fullName evidence="1">Uncharacterized protein</fullName>
    </submittedName>
</protein>
<sequence>MPPSSDFEAYRVQIMWELSYFIFTWITGLRTEWKMFKELALPTLLHDHPLPPGFLSTPASNIKTSFEWIHEYPTGHIHHNYEVEIGLFGHTLHGQERWPLWGIQFGSMWLARLEIPPSIYYDPAFFLHPDLFFTAMLESLGTHADPVRIVSAFEPITSGLETAVAAIEQPPPPSPRLWQQNYHLLLRGHPPQQIASRLVQECLWYPMGCNEPAPYPSNSVPPVCDAHR</sequence>
<proteinExistence type="predicted"/>
<comment type="caution">
    <text evidence="1">The sequence shown here is derived from an EMBL/GenBank/DDBJ whole genome shotgun (WGS) entry which is preliminary data.</text>
</comment>